<evidence type="ECO:0000256" key="6">
    <source>
        <dbReference type="ARBA" id="ARBA00022777"/>
    </source>
</evidence>
<evidence type="ECO:0000256" key="9">
    <source>
        <dbReference type="SAM" id="Phobius"/>
    </source>
</evidence>
<feature type="domain" description="DUF7134" evidence="11">
    <location>
        <begin position="21"/>
        <end position="151"/>
    </location>
</feature>
<accession>A0ABP4XHC5</accession>
<dbReference type="InterPro" id="IPR011712">
    <property type="entry name" value="Sig_transdc_His_kin_sub3_dim/P"/>
</dbReference>
<keyword evidence="8" id="KW-0902">Two-component regulatory system</keyword>
<sequence length="402" mass="42833">MAEQERVSDVWADPSVTWPRLDILTAALFALVCVPLHASVGLAAELAIVVLALALAVRRRSWRLMSALAVAAGAIQLVAGQTAYFADLAYAPLFFTIGRHADRRVRLAGLVVAALASVTGALNVVFNPDRAVQAGTGLTLAVSILATTALAAVICMGGWAAGFIRWQNQQAIQARIDAQLDAVERRRLAELYDLEQERRRIATDMHDVVAHSWAVVAAQADGARYSLAQNPQRVEQSLDIIAATARTAIGDLRALVARLRDPAATTAHAGEGTAYGLPSAGTLRQADLVAQMRASGMSLDMTELGEPASSALLTLTAHRLLAESLTNALKHGDLSETVVVQQDWRDGYRLRVINTVGERSDLGTGHGLLGMAERAAVAGGRATSRRDGDHWIVDVDIPRDPS</sequence>
<keyword evidence="3" id="KW-0597">Phosphoprotein</keyword>
<keyword evidence="9" id="KW-0812">Transmembrane</keyword>
<feature type="transmembrane region" description="Helical" evidence="9">
    <location>
        <begin position="64"/>
        <end position="85"/>
    </location>
</feature>
<feature type="transmembrane region" description="Helical" evidence="9">
    <location>
        <begin position="138"/>
        <end position="161"/>
    </location>
</feature>
<evidence type="ECO:0000256" key="5">
    <source>
        <dbReference type="ARBA" id="ARBA00022741"/>
    </source>
</evidence>
<protein>
    <recommendedName>
        <fullName evidence="2">histidine kinase</fullName>
        <ecNumber evidence="2">2.7.13.3</ecNumber>
    </recommendedName>
</protein>
<keyword evidence="6 12" id="KW-0418">Kinase</keyword>
<comment type="caution">
    <text evidence="12">The sequence shown here is derived from an EMBL/GenBank/DDBJ whole genome shotgun (WGS) entry which is preliminary data.</text>
</comment>
<dbReference type="EC" id="2.7.13.3" evidence="2"/>
<feature type="transmembrane region" description="Helical" evidence="9">
    <location>
        <begin position="105"/>
        <end position="126"/>
    </location>
</feature>
<dbReference type="Gene3D" id="1.20.5.1930">
    <property type="match status" value="1"/>
</dbReference>
<evidence type="ECO:0000313" key="13">
    <source>
        <dbReference type="Proteomes" id="UP001501475"/>
    </source>
</evidence>
<keyword evidence="7" id="KW-0067">ATP-binding</keyword>
<keyword evidence="9" id="KW-0472">Membrane</keyword>
<dbReference type="RefSeq" id="WP_344068983.1">
    <property type="nucleotide sequence ID" value="NZ_BAAAPN010000104.1"/>
</dbReference>
<dbReference type="CDD" id="cd16917">
    <property type="entry name" value="HATPase_UhpB-NarQ-NarX-like"/>
    <property type="match status" value="1"/>
</dbReference>
<proteinExistence type="predicted"/>
<keyword evidence="4" id="KW-0808">Transferase</keyword>
<evidence type="ECO:0000256" key="7">
    <source>
        <dbReference type="ARBA" id="ARBA00022840"/>
    </source>
</evidence>
<feature type="transmembrane region" description="Helical" evidence="9">
    <location>
        <begin position="24"/>
        <end position="57"/>
    </location>
</feature>
<evidence type="ECO:0000256" key="3">
    <source>
        <dbReference type="ARBA" id="ARBA00022553"/>
    </source>
</evidence>
<dbReference type="InterPro" id="IPR036890">
    <property type="entry name" value="HATPase_C_sf"/>
</dbReference>
<dbReference type="Pfam" id="PF23539">
    <property type="entry name" value="DUF7134"/>
    <property type="match status" value="1"/>
</dbReference>
<reference evidence="13" key="1">
    <citation type="journal article" date="2019" name="Int. J. Syst. Evol. Microbiol.">
        <title>The Global Catalogue of Microorganisms (GCM) 10K type strain sequencing project: providing services to taxonomists for standard genome sequencing and annotation.</title>
        <authorList>
            <consortium name="The Broad Institute Genomics Platform"/>
            <consortium name="The Broad Institute Genome Sequencing Center for Infectious Disease"/>
            <person name="Wu L."/>
            <person name="Ma J."/>
        </authorList>
    </citation>
    <scope>NUCLEOTIDE SEQUENCE [LARGE SCALE GENOMIC DNA]</scope>
    <source>
        <strain evidence="13">JCM 15591</strain>
    </source>
</reference>
<evidence type="ECO:0000256" key="8">
    <source>
        <dbReference type="ARBA" id="ARBA00023012"/>
    </source>
</evidence>
<gene>
    <name evidence="12" type="ORF">GCM10009810_36050</name>
</gene>
<comment type="catalytic activity">
    <reaction evidence="1">
        <text>ATP + protein L-histidine = ADP + protein N-phospho-L-histidine.</text>
        <dbReference type="EC" id="2.7.13.3"/>
    </reaction>
</comment>
<organism evidence="12 13">
    <name type="scientific">Nostocoides vanveenii</name>
    <dbReference type="NCBI Taxonomy" id="330835"/>
    <lineage>
        <taxon>Bacteria</taxon>
        <taxon>Bacillati</taxon>
        <taxon>Actinomycetota</taxon>
        <taxon>Actinomycetes</taxon>
        <taxon>Micrococcales</taxon>
        <taxon>Intrasporangiaceae</taxon>
        <taxon>Nostocoides</taxon>
    </lineage>
</organism>
<feature type="domain" description="Signal transduction histidine kinase subgroup 3 dimerisation and phosphoacceptor" evidence="10">
    <location>
        <begin position="197"/>
        <end position="262"/>
    </location>
</feature>
<evidence type="ECO:0000256" key="2">
    <source>
        <dbReference type="ARBA" id="ARBA00012438"/>
    </source>
</evidence>
<evidence type="ECO:0000256" key="4">
    <source>
        <dbReference type="ARBA" id="ARBA00022679"/>
    </source>
</evidence>
<name>A0ABP4XHC5_9MICO</name>
<dbReference type="PANTHER" id="PTHR24421:SF10">
    <property type="entry name" value="NITRATE_NITRITE SENSOR PROTEIN NARQ"/>
    <property type="match status" value="1"/>
</dbReference>
<evidence type="ECO:0000259" key="10">
    <source>
        <dbReference type="Pfam" id="PF07730"/>
    </source>
</evidence>
<dbReference type="InterPro" id="IPR055558">
    <property type="entry name" value="DUF7134"/>
</dbReference>
<evidence type="ECO:0000313" key="12">
    <source>
        <dbReference type="EMBL" id="GAA1775762.1"/>
    </source>
</evidence>
<keyword evidence="9" id="KW-1133">Transmembrane helix</keyword>
<keyword evidence="13" id="KW-1185">Reference proteome</keyword>
<evidence type="ECO:0000259" key="11">
    <source>
        <dbReference type="Pfam" id="PF23539"/>
    </source>
</evidence>
<dbReference type="PANTHER" id="PTHR24421">
    <property type="entry name" value="NITRATE/NITRITE SENSOR PROTEIN NARX-RELATED"/>
    <property type="match status" value="1"/>
</dbReference>
<dbReference type="EMBL" id="BAAAPN010000104">
    <property type="protein sequence ID" value="GAA1775762.1"/>
    <property type="molecule type" value="Genomic_DNA"/>
</dbReference>
<dbReference type="InterPro" id="IPR050482">
    <property type="entry name" value="Sensor_HK_TwoCompSys"/>
</dbReference>
<keyword evidence="5" id="KW-0547">Nucleotide-binding</keyword>
<evidence type="ECO:0000256" key="1">
    <source>
        <dbReference type="ARBA" id="ARBA00000085"/>
    </source>
</evidence>
<dbReference type="Proteomes" id="UP001501475">
    <property type="component" value="Unassembled WGS sequence"/>
</dbReference>
<dbReference type="Gene3D" id="3.30.565.10">
    <property type="entry name" value="Histidine kinase-like ATPase, C-terminal domain"/>
    <property type="match status" value="1"/>
</dbReference>
<dbReference type="GO" id="GO:0016301">
    <property type="term" value="F:kinase activity"/>
    <property type="evidence" value="ECO:0007669"/>
    <property type="project" value="UniProtKB-KW"/>
</dbReference>
<dbReference type="Pfam" id="PF07730">
    <property type="entry name" value="HisKA_3"/>
    <property type="match status" value="1"/>
</dbReference>